<protein>
    <recommendedName>
        <fullName evidence="1">Phosphodiester glycosidase domain-containing protein</fullName>
    </recommendedName>
</protein>
<feature type="domain" description="Phosphodiester glycosidase" evidence="1">
    <location>
        <begin position="87"/>
        <end position="300"/>
    </location>
</feature>
<dbReference type="HOGENOM" id="CLU_071601_0_0_3"/>
<dbReference type="EMBL" id="CP003620">
    <property type="protein sequence ID" value="AFZ15047.1"/>
    <property type="molecule type" value="Genomic_DNA"/>
</dbReference>
<accession>K9W5N5</accession>
<gene>
    <name evidence="2" type="ORF">Cri9333_4259</name>
</gene>
<dbReference type="PANTHER" id="PTHR40446:SF2">
    <property type="entry name" value="N-ACETYLGLUCOSAMINE-1-PHOSPHODIESTER ALPHA-N-ACETYLGLUCOSAMINIDASE"/>
    <property type="match status" value="1"/>
</dbReference>
<evidence type="ECO:0000259" key="1">
    <source>
        <dbReference type="Pfam" id="PF09992"/>
    </source>
</evidence>
<organism evidence="2 3">
    <name type="scientific">Crinalium epipsammum PCC 9333</name>
    <dbReference type="NCBI Taxonomy" id="1173022"/>
    <lineage>
        <taxon>Bacteria</taxon>
        <taxon>Bacillati</taxon>
        <taxon>Cyanobacteriota</taxon>
        <taxon>Cyanophyceae</taxon>
        <taxon>Gomontiellales</taxon>
        <taxon>Gomontiellaceae</taxon>
        <taxon>Crinalium</taxon>
    </lineage>
</organism>
<reference evidence="2 3" key="1">
    <citation type="submission" date="2012-06" db="EMBL/GenBank/DDBJ databases">
        <title>Finished chromosome of genome of Crinalium epipsammum PCC 9333.</title>
        <authorList>
            <consortium name="US DOE Joint Genome Institute"/>
            <person name="Gugger M."/>
            <person name="Coursin T."/>
            <person name="Rippka R."/>
            <person name="Tandeau De Marsac N."/>
            <person name="Huntemann M."/>
            <person name="Wei C.-L."/>
            <person name="Han J."/>
            <person name="Detter J.C."/>
            <person name="Han C."/>
            <person name="Tapia R."/>
            <person name="Davenport K."/>
            <person name="Daligault H."/>
            <person name="Erkkila T."/>
            <person name="Gu W."/>
            <person name="Munk A.C.C."/>
            <person name="Teshima H."/>
            <person name="Xu Y."/>
            <person name="Chain P."/>
            <person name="Chen A."/>
            <person name="Krypides N."/>
            <person name="Mavromatis K."/>
            <person name="Markowitz V."/>
            <person name="Szeto E."/>
            <person name="Ivanova N."/>
            <person name="Mikhailova N."/>
            <person name="Ovchinnikova G."/>
            <person name="Pagani I."/>
            <person name="Pati A."/>
            <person name="Goodwin L."/>
            <person name="Peters L."/>
            <person name="Pitluck S."/>
            <person name="Woyke T."/>
            <person name="Kerfeld C."/>
        </authorList>
    </citation>
    <scope>NUCLEOTIDE SEQUENCE [LARGE SCALE GENOMIC DNA]</scope>
    <source>
        <strain evidence="2 3">PCC 9333</strain>
    </source>
</reference>
<dbReference type="KEGG" id="cep:Cri9333_4259"/>
<dbReference type="Pfam" id="PF09992">
    <property type="entry name" value="NAGPA"/>
    <property type="match status" value="1"/>
</dbReference>
<proteinExistence type="predicted"/>
<dbReference type="eggNOG" id="COG4632">
    <property type="taxonomic scope" value="Bacteria"/>
</dbReference>
<dbReference type="PANTHER" id="PTHR40446">
    <property type="entry name" value="N-ACETYLGLUCOSAMINE-1-PHOSPHODIESTER ALPHA-N-ACETYLGLUCOSAMINIDASE"/>
    <property type="match status" value="1"/>
</dbReference>
<keyword evidence="3" id="KW-1185">Reference proteome</keyword>
<evidence type="ECO:0000313" key="2">
    <source>
        <dbReference type="EMBL" id="AFZ15047.1"/>
    </source>
</evidence>
<dbReference type="PATRIC" id="fig|1173022.3.peg.4602"/>
<sequence>MRKLWLLIVTIPVALIGTMLFLSRDRHPITAPSDSVQAPPQNLQYNSYSLPSSLIHVLRIPAKSSFSVTPAISPSLNTVEEFAKNKRAIAVLNGGFFDPKNYKSTSIVIQQGLLVGNPKLNERLMNNPQLTPYLDKILNRTEFRGYICGANLRYDIALHQDPTLTNCRLVDVLGAGSRLLPLEKDITLPLIQEGFLDIVNGKVIRDSLGSNQPNARSAVGITDDGSIVLVMVAQKPESPNKSGMSLTALANFMKSLGVKKAMNLDGGSSSSIYFRGKTFYGKASNKGSFVKRPVKSVLIVQENLVNK</sequence>
<dbReference type="Proteomes" id="UP000010472">
    <property type="component" value="Chromosome"/>
</dbReference>
<dbReference type="RefSeq" id="WP_015205141.1">
    <property type="nucleotide sequence ID" value="NC_019753.1"/>
</dbReference>
<dbReference type="AlphaFoldDB" id="K9W5N5"/>
<name>K9W5N5_9CYAN</name>
<dbReference type="STRING" id="1173022.Cri9333_4259"/>
<evidence type="ECO:0000313" key="3">
    <source>
        <dbReference type="Proteomes" id="UP000010472"/>
    </source>
</evidence>
<dbReference type="InterPro" id="IPR018711">
    <property type="entry name" value="NAGPA"/>
</dbReference>